<evidence type="ECO:0000259" key="12">
    <source>
        <dbReference type="Pfam" id="PF24797"/>
    </source>
</evidence>
<evidence type="ECO:0000256" key="7">
    <source>
        <dbReference type="ARBA" id="ARBA00023212"/>
    </source>
</evidence>
<feature type="domain" description="IFT121 second beta-propeller" evidence="11">
    <location>
        <begin position="439"/>
        <end position="739"/>
    </location>
</feature>
<dbReference type="PANTHER" id="PTHR12764">
    <property type="entry name" value="WD REPEAT DOMAIN-RELATED"/>
    <property type="match status" value="1"/>
</dbReference>
<dbReference type="InterPro" id="IPR011044">
    <property type="entry name" value="Quino_amine_DH_bsu"/>
</dbReference>
<feature type="domain" description="IFT80/172/WDR35 TPR" evidence="10">
    <location>
        <begin position="770"/>
        <end position="860"/>
    </location>
</feature>
<comment type="caution">
    <text evidence="14">The sequence shown here is derived from an EMBL/GenBank/DDBJ whole genome shotgun (WGS) entry which is preliminary data.</text>
</comment>
<dbReference type="SUPFAM" id="SSF50978">
    <property type="entry name" value="WD40 repeat-like"/>
    <property type="match status" value="1"/>
</dbReference>
<keyword evidence="7" id="KW-0206">Cytoskeleton</keyword>
<dbReference type="InterPro" id="IPR017233">
    <property type="entry name" value="WDR35"/>
</dbReference>
<dbReference type="Pfam" id="PF25170">
    <property type="entry name" value="TPR_WDR35"/>
    <property type="match status" value="1"/>
</dbReference>
<dbReference type="InterPro" id="IPR056159">
    <property type="entry name" value="Beta-prop_IFT121_TULP_N"/>
</dbReference>
<dbReference type="InterPro" id="IPR056158">
    <property type="entry name" value="Beta-prop_IFT121_2nd"/>
</dbReference>
<keyword evidence="3" id="KW-0853">WD repeat</keyword>
<gene>
    <name evidence="14" type="ORF">CAMP_LOCUS18186</name>
</gene>
<protein>
    <recommendedName>
        <fullName evidence="16">Anaphase-promoting complex subunit 4 WD40 domain-containing protein</fullName>
    </recommendedName>
</protein>
<dbReference type="GO" id="GO:1905515">
    <property type="term" value="P:non-motile cilium assembly"/>
    <property type="evidence" value="ECO:0007669"/>
    <property type="project" value="TreeGrafter"/>
</dbReference>
<evidence type="ECO:0000256" key="5">
    <source>
        <dbReference type="ARBA" id="ARBA00022794"/>
    </source>
</evidence>
<keyword evidence="15" id="KW-1185">Reference proteome</keyword>
<dbReference type="InterPro" id="IPR057361">
    <property type="entry name" value="TPR_WDR35"/>
</dbReference>
<organism evidence="14 15">
    <name type="scientific">Caenorhabditis angaria</name>
    <dbReference type="NCBI Taxonomy" id="860376"/>
    <lineage>
        <taxon>Eukaryota</taxon>
        <taxon>Metazoa</taxon>
        <taxon>Ecdysozoa</taxon>
        <taxon>Nematoda</taxon>
        <taxon>Chromadorea</taxon>
        <taxon>Rhabditida</taxon>
        <taxon>Rhabditina</taxon>
        <taxon>Rhabditomorpha</taxon>
        <taxon>Rhabditoidea</taxon>
        <taxon>Rhabditidae</taxon>
        <taxon>Peloderinae</taxon>
        <taxon>Caenorhabditis</taxon>
    </lineage>
</organism>
<evidence type="ECO:0008006" key="16">
    <source>
        <dbReference type="Google" id="ProtNLM"/>
    </source>
</evidence>
<dbReference type="GO" id="GO:0030991">
    <property type="term" value="C:intraciliary transport particle A"/>
    <property type="evidence" value="ECO:0007669"/>
    <property type="project" value="TreeGrafter"/>
</dbReference>
<dbReference type="InterPro" id="IPR056170">
    <property type="entry name" value="Znf_IFT121-like"/>
</dbReference>
<dbReference type="OrthoDB" id="10260567at2759"/>
<dbReference type="PANTHER" id="PTHR12764:SF5">
    <property type="entry name" value="LD29485P"/>
    <property type="match status" value="1"/>
</dbReference>
<evidence type="ECO:0000313" key="15">
    <source>
        <dbReference type="Proteomes" id="UP001152747"/>
    </source>
</evidence>
<dbReference type="GO" id="GO:0097730">
    <property type="term" value="C:non-motile cilium"/>
    <property type="evidence" value="ECO:0007669"/>
    <property type="project" value="TreeGrafter"/>
</dbReference>
<feature type="domain" description="IFT121/TULP4 N-terminal" evidence="12">
    <location>
        <begin position="20"/>
        <end position="217"/>
    </location>
</feature>
<dbReference type="InterPro" id="IPR057979">
    <property type="entry name" value="TPR_IFT121"/>
</dbReference>
<keyword evidence="4" id="KW-0677">Repeat</keyword>
<evidence type="ECO:0000256" key="6">
    <source>
        <dbReference type="ARBA" id="ARBA00023069"/>
    </source>
</evidence>
<evidence type="ECO:0000256" key="1">
    <source>
        <dbReference type="ARBA" id="ARBA00004120"/>
    </source>
</evidence>
<keyword evidence="5" id="KW-0970">Cilium biogenesis/degradation</keyword>
<dbReference type="Pfam" id="PF23390">
    <property type="entry name" value="Beta-prop_WDR35_2nd"/>
    <property type="match status" value="1"/>
</dbReference>
<evidence type="ECO:0000259" key="9">
    <source>
        <dbReference type="Pfam" id="PF23145"/>
    </source>
</evidence>
<evidence type="ECO:0000256" key="3">
    <source>
        <dbReference type="ARBA" id="ARBA00022574"/>
    </source>
</evidence>
<evidence type="ECO:0000259" key="13">
    <source>
        <dbReference type="Pfam" id="PF25768"/>
    </source>
</evidence>
<evidence type="ECO:0000256" key="2">
    <source>
        <dbReference type="ARBA" id="ARBA00022490"/>
    </source>
</evidence>
<proteinExistence type="predicted"/>
<keyword evidence="6" id="KW-0969">Cilium</keyword>
<dbReference type="Pfam" id="PF24797">
    <property type="entry name" value="Beta-prop_WDR35_TULP_N"/>
    <property type="match status" value="1"/>
</dbReference>
<name>A0A9P1J5Z1_9PELO</name>
<dbReference type="Pfam" id="PF23145">
    <property type="entry name" value="Zf_2nd_IFT121"/>
    <property type="match status" value="1"/>
</dbReference>
<keyword evidence="8" id="KW-0966">Cell projection</keyword>
<dbReference type="EMBL" id="CANHGI010000006">
    <property type="protein sequence ID" value="CAI5455549.1"/>
    <property type="molecule type" value="Genomic_DNA"/>
</dbReference>
<dbReference type="Pfam" id="PF25768">
    <property type="entry name" value="TPR_IFT121"/>
    <property type="match status" value="1"/>
</dbReference>
<evidence type="ECO:0000256" key="8">
    <source>
        <dbReference type="ARBA" id="ARBA00023273"/>
    </source>
</evidence>
<sequence>MRIDLLNAMVNYNEKTITSMGMHLVRKIGVPGTSELFCIEWNHNTDFIVVGGAMGTLKIIKIEDNFKGVNSLSVNQALEGHSSSVMCASWNEIYQKLTTSDAAGLIIVWGQHNDSWFEEMINNRNKSIVVGMGWNCEGNKIAIAYADGQVIVGTLEGNRIWNKDLPNVLCACEWAPDGNSIFFGTQEGELHVYDGQGNFVQKVHLIGMDSMELRTALESELVIPKNEDSNEIKRKPDPIICIRWYIPPMRSKVKKTDGPKAPNNAINNEPFTKAATRMFSDPTTFHPSNNVPGEPDDSVAAPRISRMTASDPPPTEMMQQIIPDKPRLLIAFTHGVIQLMRNELDTSPIIVRFPKYKITCARWSPNGAFVAVTGYKTDEPPLEQCFIHVITAYGQIISNSRIRDTTTLTGFAWDKTGLKFSISADAFCCFGCIRPQYKWGYIGHTVIYIYEKEEKNTFAVNFYETKLEELFVKTINRFQNIGCHENYCILVNEQVEEEKRTYFAQLCNGIGTALDFKHTEVEPRCVALNGYAAVIAGGQQYFIWHFVLPKYNSVQTGIHVPGKEGVYNLEENNSGPRRGYGRTADSICALSMADKYFYAACDSGALYKIELNDGNILQRLSIAPNLDSIKLNCTFTRLATLDKNLVLTIYDFKDNSVVEWKKLEQREVWNYIWDAEKEDMLAMNEKVKMVVLKGNSFEEPVNTSGYLCSFKGLIVKTVAIEKFLLRPEAPDKKHLHDIETKALRDVKLLLERMKIDEATEFIEKNPHPRLWRLLAEVALNKLDVATAEHAYVKLRDYSGITFCKKLLNIQNGEIQRAEVFSHLSKFDKAEKIFLQNDRRDLAIAMYTKINDWKHVLQLLTADDDDSVRQTALKNVGDSLYDHMKYQEAAMVYKQADCLEQRINSLIKSNLFGELEELARNLPDNHRLLEKIGDAFTSRGLCDQAVECYMKCGLVKKALAACIELNFWERANAIAKSNNLADVDVMLSKYAEELIGPSNERSMSALQLYRRAGRLMDAAKICFEIAKDETIRMAPYTRLKRIYVMGALLIEEMHVQRNKGREKPSAARVLEDTLNEEMEVSIEESRVIENAWRGAEAFHLICVAHQHFYEERPSDALRTAIILTEYEDILDVNEIYSMMALAAANVRQFSLCSKAMMKLEVCEMSTEDEKEMMRDLSLEMFNMFPPTESQVSKLQCPSCEAYIKEYDTTCGSCFTKFPVCIATGRPLLELQFWICLTCKHRAYQKEITKFRTCPLCHSSTSFL</sequence>
<dbReference type="AlphaFoldDB" id="A0A9P1J5Z1"/>
<dbReference type="InterPro" id="IPR036322">
    <property type="entry name" value="WD40_repeat_dom_sf"/>
</dbReference>
<dbReference type="GO" id="GO:0035721">
    <property type="term" value="P:intraciliary retrograde transport"/>
    <property type="evidence" value="ECO:0007669"/>
    <property type="project" value="TreeGrafter"/>
</dbReference>
<dbReference type="InterPro" id="IPR015943">
    <property type="entry name" value="WD40/YVTN_repeat-like_dom_sf"/>
</dbReference>
<dbReference type="Gene3D" id="2.130.10.10">
    <property type="entry name" value="YVTN repeat-like/Quinoprotein amine dehydrogenase"/>
    <property type="match status" value="1"/>
</dbReference>
<dbReference type="Pfam" id="PF23387">
    <property type="entry name" value="TPR_IFT80_172"/>
    <property type="match status" value="1"/>
</dbReference>
<feature type="domain" description="IFT121-like TPR repeats" evidence="13">
    <location>
        <begin position="1088"/>
        <end position="1186"/>
    </location>
</feature>
<dbReference type="Proteomes" id="UP001152747">
    <property type="component" value="Unassembled WGS sequence"/>
</dbReference>
<feature type="domain" description="IFT121-like zinc finger" evidence="9">
    <location>
        <begin position="1217"/>
        <end position="1258"/>
    </location>
</feature>
<evidence type="ECO:0000259" key="11">
    <source>
        <dbReference type="Pfam" id="PF23390"/>
    </source>
</evidence>
<comment type="subcellular location">
    <subcellularLocation>
        <location evidence="1">Cytoplasm</location>
        <location evidence="1">Cytoskeleton</location>
        <location evidence="1">Cilium basal body</location>
    </subcellularLocation>
</comment>
<dbReference type="InterPro" id="IPR039857">
    <property type="entry name" value="Ift122/121"/>
</dbReference>
<evidence type="ECO:0000256" key="4">
    <source>
        <dbReference type="ARBA" id="ARBA00022737"/>
    </source>
</evidence>
<dbReference type="SMART" id="SM00320">
    <property type="entry name" value="WD40"/>
    <property type="match status" value="3"/>
</dbReference>
<accession>A0A9P1J5Z1</accession>
<dbReference type="Gene3D" id="1.25.40.470">
    <property type="match status" value="1"/>
</dbReference>
<dbReference type="PIRSF" id="PIRSF037536">
    <property type="entry name" value="WD_repeat_p35"/>
    <property type="match status" value="1"/>
</dbReference>
<keyword evidence="2" id="KW-0963">Cytoplasm</keyword>
<dbReference type="GO" id="GO:0061512">
    <property type="term" value="P:protein localization to cilium"/>
    <property type="evidence" value="ECO:0007669"/>
    <property type="project" value="TreeGrafter"/>
</dbReference>
<dbReference type="InterPro" id="IPR001680">
    <property type="entry name" value="WD40_rpt"/>
</dbReference>
<dbReference type="SUPFAM" id="SSF50969">
    <property type="entry name" value="YVTN repeat-like/Quinoprotein amine dehydrogenase"/>
    <property type="match status" value="1"/>
</dbReference>
<evidence type="ECO:0000259" key="10">
    <source>
        <dbReference type="Pfam" id="PF23387"/>
    </source>
</evidence>
<dbReference type="InterPro" id="IPR056157">
    <property type="entry name" value="TPR_IFT80_172_dom"/>
</dbReference>
<reference evidence="14" key="1">
    <citation type="submission" date="2022-11" db="EMBL/GenBank/DDBJ databases">
        <authorList>
            <person name="Kikuchi T."/>
        </authorList>
    </citation>
    <scope>NUCLEOTIDE SEQUENCE</scope>
    <source>
        <strain evidence="14">PS1010</strain>
    </source>
</reference>
<evidence type="ECO:0000313" key="14">
    <source>
        <dbReference type="EMBL" id="CAI5455549.1"/>
    </source>
</evidence>